<protein>
    <submittedName>
        <fullName evidence="3">Acyltransferase family protein</fullName>
    </submittedName>
</protein>
<dbReference type="PANTHER" id="PTHR36927:SF1">
    <property type="entry name" value="MDO-LIKE PROTEIN"/>
    <property type="match status" value="1"/>
</dbReference>
<feature type="transmembrane region" description="Helical" evidence="1">
    <location>
        <begin position="271"/>
        <end position="289"/>
    </location>
</feature>
<reference evidence="3 4" key="1">
    <citation type="submission" date="2020-04" db="EMBL/GenBank/DDBJ databases">
        <authorList>
            <person name="Hitch T.C.A."/>
            <person name="Wylensek D."/>
            <person name="Clavel T."/>
        </authorList>
    </citation>
    <scope>NUCLEOTIDE SEQUENCE [LARGE SCALE GENOMIC DNA]</scope>
    <source>
        <strain evidence="3 4">Oil-RF-744-FAT-WT-6-1</strain>
    </source>
</reference>
<feature type="transmembrane region" description="Helical" evidence="1">
    <location>
        <begin position="134"/>
        <end position="155"/>
    </location>
</feature>
<keyword evidence="3" id="KW-0808">Transferase</keyword>
<keyword evidence="1" id="KW-0812">Transmembrane</keyword>
<dbReference type="InterPro" id="IPR050623">
    <property type="entry name" value="Glucan_succinyl_AcylTrfase"/>
</dbReference>
<proteinExistence type="predicted"/>
<feature type="transmembrane region" description="Helical" evidence="1">
    <location>
        <begin position="176"/>
        <end position="197"/>
    </location>
</feature>
<evidence type="ECO:0000313" key="4">
    <source>
        <dbReference type="Proteomes" id="UP000591071"/>
    </source>
</evidence>
<dbReference type="PANTHER" id="PTHR36927">
    <property type="entry name" value="BLR4337 PROTEIN"/>
    <property type="match status" value="1"/>
</dbReference>
<organism evidence="3 4">
    <name type="scientific">Megasphaera hexanoica</name>
    <dbReference type="NCBI Taxonomy" id="1675036"/>
    <lineage>
        <taxon>Bacteria</taxon>
        <taxon>Bacillati</taxon>
        <taxon>Bacillota</taxon>
        <taxon>Negativicutes</taxon>
        <taxon>Veillonellales</taxon>
        <taxon>Veillonellaceae</taxon>
        <taxon>Megasphaera</taxon>
    </lineage>
</organism>
<sequence>MGKHIFYLDNLRTFVIFLGILCLAAGSFLPAPFMPPHYVFAGQPGTITPFYYLFYEFAMTLVIPVLFFISGYFSASNLRIRLFQPYFKGRWLRLGWPLLFAIIIMMPEIAWISARSTGYSAGFFTFLTQRFLGRGFTLGVYGFLAVLLLFILLLMAAKKLNHQALRHTEISSPSPLFLILFVGVHLILALAVYFGLLGLSPQSLSAVQAFFAGLGFQPSWLITAALYFLLGIYAAKHRWFIQGGYVPGNVWIAAAIGFSIIYNVFPYYHAITLAFLSLSGTLGLIAVFARWGDQSSQTLLTLSHMAYPVWYLSEPVLENIMYFFLPLTIAAPLKLILALGLTLFYGYFVYKYALCHLGCFKTR</sequence>
<keyword evidence="1" id="KW-1133">Transmembrane helix</keyword>
<comment type="caution">
    <text evidence="3">The sequence shown here is derived from an EMBL/GenBank/DDBJ whole genome shotgun (WGS) entry which is preliminary data.</text>
</comment>
<dbReference type="GO" id="GO:0016747">
    <property type="term" value="F:acyltransferase activity, transferring groups other than amino-acyl groups"/>
    <property type="evidence" value="ECO:0007669"/>
    <property type="project" value="InterPro"/>
</dbReference>
<name>A0A848BWU3_9FIRM</name>
<feature type="transmembrane region" description="Helical" evidence="1">
    <location>
        <begin position="335"/>
        <end position="354"/>
    </location>
</feature>
<dbReference type="InterPro" id="IPR002656">
    <property type="entry name" value="Acyl_transf_3_dom"/>
</dbReference>
<evidence type="ECO:0000313" key="3">
    <source>
        <dbReference type="EMBL" id="NME27399.1"/>
    </source>
</evidence>
<feature type="transmembrane region" description="Helical" evidence="1">
    <location>
        <begin position="51"/>
        <end position="73"/>
    </location>
</feature>
<evidence type="ECO:0000259" key="2">
    <source>
        <dbReference type="Pfam" id="PF01757"/>
    </source>
</evidence>
<feature type="transmembrane region" description="Helical" evidence="1">
    <location>
        <begin position="209"/>
        <end position="233"/>
    </location>
</feature>
<gene>
    <name evidence="3" type="ORF">HF872_01975</name>
</gene>
<keyword evidence="3" id="KW-0012">Acyltransferase</keyword>
<accession>A0A848BWU3</accession>
<evidence type="ECO:0000256" key="1">
    <source>
        <dbReference type="SAM" id="Phobius"/>
    </source>
</evidence>
<dbReference type="RefSeq" id="WP_170087129.1">
    <property type="nucleotide sequence ID" value="NZ_JABAFG010000002.1"/>
</dbReference>
<dbReference type="AlphaFoldDB" id="A0A848BWU3"/>
<feature type="domain" description="Acyltransferase 3" evidence="2">
    <location>
        <begin position="6"/>
        <end position="348"/>
    </location>
</feature>
<keyword evidence="1" id="KW-0472">Membrane</keyword>
<feature type="transmembrane region" description="Helical" evidence="1">
    <location>
        <begin position="94"/>
        <end position="114"/>
    </location>
</feature>
<dbReference type="Proteomes" id="UP000591071">
    <property type="component" value="Unassembled WGS sequence"/>
</dbReference>
<feature type="transmembrane region" description="Helical" evidence="1">
    <location>
        <begin position="309"/>
        <end position="329"/>
    </location>
</feature>
<dbReference type="Pfam" id="PF01757">
    <property type="entry name" value="Acyl_transf_3"/>
    <property type="match status" value="1"/>
</dbReference>
<dbReference type="EMBL" id="JABAFG010000002">
    <property type="protein sequence ID" value="NME27399.1"/>
    <property type="molecule type" value="Genomic_DNA"/>
</dbReference>
<feature type="transmembrane region" description="Helical" evidence="1">
    <location>
        <begin position="245"/>
        <end position="265"/>
    </location>
</feature>